<protein>
    <submittedName>
        <fullName evidence="2">RidA family protein</fullName>
    </submittedName>
</protein>
<dbReference type="SUPFAM" id="SSF55298">
    <property type="entry name" value="YjgF-like"/>
    <property type="match status" value="1"/>
</dbReference>
<dbReference type="EMBL" id="JAAXQQ010000004">
    <property type="protein sequence ID" value="MBY3064702.1"/>
    <property type="molecule type" value="Genomic_DNA"/>
</dbReference>
<dbReference type="GO" id="GO:0005829">
    <property type="term" value="C:cytosol"/>
    <property type="evidence" value="ECO:0007669"/>
    <property type="project" value="TreeGrafter"/>
</dbReference>
<name>A0AB35FEC9_9HYPH</name>
<dbReference type="InterPro" id="IPR035959">
    <property type="entry name" value="RutC-like_sf"/>
</dbReference>
<organism evidence="2 3">
    <name type="scientific">Rhizobium laguerreae</name>
    <dbReference type="NCBI Taxonomy" id="1076926"/>
    <lineage>
        <taxon>Bacteria</taxon>
        <taxon>Pseudomonadati</taxon>
        <taxon>Pseudomonadota</taxon>
        <taxon>Alphaproteobacteria</taxon>
        <taxon>Hyphomicrobiales</taxon>
        <taxon>Rhizobiaceae</taxon>
        <taxon>Rhizobium/Agrobacterium group</taxon>
        <taxon>Rhizobium</taxon>
    </lineage>
</organism>
<dbReference type="CDD" id="cd00448">
    <property type="entry name" value="YjgF_YER057c_UK114_family"/>
    <property type="match status" value="1"/>
</dbReference>
<sequence>MFKIHNPPDVLPVVGPLSWGLEFQRVRRFLYISGQVGATVDGRVGDGLLEQVKLAFDNVGGVLRSAGLTPQHVVRTGLYFTRHVEMTEKLQADFNLLRTEFLGDHRATSTFLYVHALADPRWLFEVDAIAVELES</sequence>
<dbReference type="AlphaFoldDB" id="A0AB35FEC9"/>
<dbReference type="InterPro" id="IPR006175">
    <property type="entry name" value="YjgF/YER057c/UK114"/>
</dbReference>
<proteinExistence type="inferred from homology"/>
<evidence type="ECO:0000313" key="2">
    <source>
        <dbReference type="EMBL" id="MBY3064702.1"/>
    </source>
</evidence>
<dbReference type="Pfam" id="PF01042">
    <property type="entry name" value="Ribonuc_L-PSP"/>
    <property type="match status" value="1"/>
</dbReference>
<dbReference type="GO" id="GO:0019239">
    <property type="term" value="F:deaminase activity"/>
    <property type="evidence" value="ECO:0007669"/>
    <property type="project" value="TreeGrafter"/>
</dbReference>
<evidence type="ECO:0000256" key="1">
    <source>
        <dbReference type="ARBA" id="ARBA00010552"/>
    </source>
</evidence>
<dbReference type="PANTHER" id="PTHR11803:SF58">
    <property type="entry name" value="PROTEIN HMF1-RELATED"/>
    <property type="match status" value="1"/>
</dbReference>
<evidence type="ECO:0000313" key="3">
    <source>
        <dbReference type="Proteomes" id="UP000758022"/>
    </source>
</evidence>
<dbReference type="Proteomes" id="UP000758022">
    <property type="component" value="Unassembled WGS sequence"/>
</dbReference>
<reference evidence="2" key="1">
    <citation type="submission" date="2020-04" db="EMBL/GenBank/DDBJ databases">
        <title>Global-level population genomics supports evidence of horizontal gene transfer on evolution of Rhizobia in Lentils.</title>
        <authorList>
            <person name="Gai Y."/>
            <person name="Cook D."/>
            <person name="Riely B."/>
        </authorList>
    </citation>
    <scope>NUCLEOTIDE SEQUENCE</scope>
    <source>
        <strain evidence="2">TLR9</strain>
    </source>
</reference>
<dbReference type="PANTHER" id="PTHR11803">
    <property type="entry name" value="2-IMINOBUTANOATE/2-IMINOPROPANOATE DEAMINASE RIDA"/>
    <property type="match status" value="1"/>
</dbReference>
<comment type="similarity">
    <text evidence="1">Belongs to the RutC family.</text>
</comment>
<gene>
    <name evidence="2" type="ORF">HFO74_14870</name>
</gene>
<comment type="caution">
    <text evidence="2">The sequence shown here is derived from an EMBL/GenBank/DDBJ whole genome shotgun (WGS) entry which is preliminary data.</text>
</comment>
<dbReference type="Gene3D" id="3.30.1330.40">
    <property type="entry name" value="RutC-like"/>
    <property type="match status" value="1"/>
</dbReference>
<dbReference type="RefSeq" id="WP_221979273.1">
    <property type="nucleotide sequence ID" value="NZ_JAAXQQ010000004.1"/>
</dbReference>
<accession>A0AB35FEC9</accession>